<evidence type="ECO:0000256" key="9">
    <source>
        <dbReference type="SAM" id="MobiDB-lite"/>
    </source>
</evidence>
<dbReference type="GO" id="GO:0005524">
    <property type="term" value="F:ATP binding"/>
    <property type="evidence" value="ECO:0007669"/>
    <property type="project" value="UniProtKB-KW"/>
</dbReference>
<dbReference type="GO" id="GO:0016887">
    <property type="term" value="F:ATP hydrolysis activity"/>
    <property type="evidence" value="ECO:0007669"/>
    <property type="project" value="InterPro"/>
</dbReference>
<feature type="transmembrane region" description="Helical" evidence="10">
    <location>
        <begin position="86"/>
        <end position="108"/>
    </location>
</feature>
<dbReference type="PROSITE" id="PS50893">
    <property type="entry name" value="ABC_TRANSPORTER_2"/>
    <property type="match status" value="1"/>
</dbReference>
<dbReference type="Gene3D" id="3.40.50.300">
    <property type="entry name" value="P-loop containing nucleotide triphosphate hydrolases"/>
    <property type="match status" value="1"/>
</dbReference>
<evidence type="ECO:0000256" key="4">
    <source>
        <dbReference type="ARBA" id="ARBA00022692"/>
    </source>
</evidence>
<dbReference type="FunFam" id="3.40.50.300:FF:000299">
    <property type="entry name" value="ABC transporter ATP-binding protein/permease"/>
    <property type="match status" value="1"/>
</dbReference>
<dbReference type="AlphaFoldDB" id="A0A381RNS8"/>
<dbReference type="InterPro" id="IPR017871">
    <property type="entry name" value="ABC_transporter-like_CS"/>
</dbReference>
<accession>A0A381RNS8</accession>
<dbReference type="GO" id="GO:0034040">
    <property type="term" value="F:ATPase-coupled lipid transmembrane transporter activity"/>
    <property type="evidence" value="ECO:0007669"/>
    <property type="project" value="TreeGrafter"/>
</dbReference>
<keyword evidence="8 10" id="KW-0472">Membrane</keyword>
<dbReference type="InterPro" id="IPR003439">
    <property type="entry name" value="ABC_transporter-like_ATP-bd"/>
</dbReference>
<dbReference type="SUPFAM" id="SSF90123">
    <property type="entry name" value="ABC transporter transmembrane region"/>
    <property type="match status" value="1"/>
</dbReference>
<feature type="domain" description="ABC transporter" evidence="11">
    <location>
        <begin position="368"/>
        <end position="605"/>
    </location>
</feature>
<dbReference type="EMBL" id="UINC01002082">
    <property type="protein sequence ID" value="SUZ92699.1"/>
    <property type="molecule type" value="Genomic_DNA"/>
</dbReference>
<evidence type="ECO:0000256" key="7">
    <source>
        <dbReference type="ARBA" id="ARBA00022989"/>
    </source>
</evidence>
<dbReference type="PANTHER" id="PTHR24221">
    <property type="entry name" value="ATP-BINDING CASSETTE SUB-FAMILY B"/>
    <property type="match status" value="1"/>
</dbReference>
<dbReference type="InterPro" id="IPR003593">
    <property type="entry name" value="AAA+_ATPase"/>
</dbReference>
<gene>
    <name evidence="13" type="ORF">METZ01_LOCUS45553</name>
</gene>
<dbReference type="Pfam" id="PF00664">
    <property type="entry name" value="ABC_membrane"/>
    <property type="match status" value="1"/>
</dbReference>
<dbReference type="SUPFAM" id="SSF52540">
    <property type="entry name" value="P-loop containing nucleoside triphosphate hydrolases"/>
    <property type="match status" value="1"/>
</dbReference>
<evidence type="ECO:0000259" key="12">
    <source>
        <dbReference type="PROSITE" id="PS50929"/>
    </source>
</evidence>
<protein>
    <recommendedName>
        <fullName evidence="14">ABC transporter domain-containing protein</fullName>
    </recommendedName>
</protein>
<keyword evidence="7 10" id="KW-1133">Transmembrane helix</keyword>
<evidence type="ECO:0000259" key="11">
    <source>
        <dbReference type="PROSITE" id="PS50893"/>
    </source>
</evidence>
<name>A0A381RNS8_9ZZZZ</name>
<sequence length="628" mass="67167">MPPVIDTGGRPLSELLPRLWAHLSRRRRRQFVAVVLAAVVSAGMEMASLGSVLPFIAVLVDPDMALDHAIVARLAGVLGIESTGDLVIPLTVGFVGLAVVAAGFRLAVLWLGIRFAVATGADLNAEVYLRTLHQPYPVHMSRSSSEVISGIVDKVEVVGGGVLFPIQTIITSAMMIMAILITLVLVDPLVAVGTMIGFGGAYAVISVVSRHRLRRHGTLIAEKQTLVLSNLQEGLGGIRDVLLDGTQPVFAESYRQVDRPLRRAVGDINFIVTAPRFVMEAVGMIVIAVLAFVLSRQVGGVAGALPVLGALALGGQRIMPALQMAFASWSMIVSKRAHLDEAIRLLEQPLPEGYDEEAPAARGVDDVVRFRDVSFRYAQDEPWVLEGINLDIPAGSSLGVVGGTGSGKSTLLDVFMGLLTPQEGSVSIDGEVLTDRRCRSWQRAVAHVPQHIFLADTTIANNIAFGFGEELIDVDRVVAAARQASIDEFIRGRVGGYDARIGERGIRLSGGQRQRLGIARALYRTASVLVLDEATSALDTATESKVIDAIKAADGLAIVVIVAHRLGTVRHCDLIVELSDGRVTAFGTYEELMETSPSFRFAAGSGETGWSTRQKGVDRERFGDGDPQ</sequence>
<feature type="transmembrane region" description="Helical" evidence="10">
    <location>
        <begin position="31"/>
        <end position="57"/>
    </location>
</feature>
<dbReference type="InterPro" id="IPR011527">
    <property type="entry name" value="ABC1_TM_dom"/>
</dbReference>
<evidence type="ECO:0000256" key="6">
    <source>
        <dbReference type="ARBA" id="ARBA00022840"/>
    </source>
</evidence>
<keyword evidence="4 10" id="KW-0812">Transmembrane</keyword>
<dbReference type="InterPro" id="IPR036640">
    <property type="entry name" value="ABC1_TM_sf"/>
</dbReference>
<evidence type="ECO:0008006" key="14">
    <source>
        <dbReference type="Google" id="ProtNLM"/>
    </source>
</evidence>
<evidence type="ECO:0000256" key="3">
    <source>
        <dbReference type="ARBA" id="ARBA00022475"/>
    </source>
</evidence>
<keyword evidence="5" id="KW-0547">Nucleotide-binding</keyword>
<evidence type="ECO:0000256" key="1">
    <source>
        <dbReference type="ARBA" id="ARBA00004651"/>
    </source>
</evidence>
<feature type="compositionally biased region" description="Basic and acidic residues" evidence="9">
    <location>
        <begin position="615"/>
        <end position="628"/>
    </location>
</feature>
<evidence type="ECO:0000256" key="8">
    <source>
        <dbReference type="ARBA" id="ARBA00023136"/>
    </source>
</evidence>
<keyword evidence="3" id="KW-1003">Cell membrane</keyword>
<keyword evidence="6" id="KW-0067">ATP-binding</keyword>
<evidence type="ECO:0000256" key="2">
    <source>
        <dbReference type="ARBA" id="ARBA00022448"/>
    </source>
</evidence>
<feature type="region of interest" description="Disordered" evidence="9">
    <location>
        <begin position="603"/>
        <end position="628"/>
    </location>
</feature>
<evidence type="ECO:0000313" key="13">
    <source>
        <dbReference type="EMBL" id="SUZ92699.1"/>
    </source>
</evidence>
<feature type="transmembrane region" description="Helical" evidence="10">
    <location>
        <begin position="268"/>
        <end position="292"/>
    </location>
</feature>
<dbReference type="InterPro" id="IPR039421">
    <property type="entry name" value="Type_1_exporter"/>
</dbReference>
<feature type="transmembrane region" description="Helical" evidence="10">
    <location>
        <begin position="189"/>
        <end position="208"/>
    </location>
</feature>
<reference evidence="13" key="1">
    <citation type="submission" date="2018-05" db="EMBL/GenBank/DDBJ databases">
        <authorList>
            <person name="Lanie J.A."/>
            <person name="Ng W.-L."/>
            <person name="Kazmierczak K.M."/>
            <person name="Andrzejewski T.M."/>
            <person name="Davidsen T.M."/>
            <person name="Wayne K.J."/>
            <person name="Tettelin H."/>
            <person name="Glass J.I."/>
            <person name="Rusch D."/>
            <person name="Podicherti R."/>
            <person name="Tsui H.-C.T."/>
            <person name="Winkler M.E."/>
        </authorList>
    </citation>
    <scope>NUCLEOTIDE SEQUENCE</scope>
</reference>
<evidence type="ECO:0000256" key="5">
    <source>
        <dbReference type="ARBA" id="ARBA00022741"/>
    </source>
</evidence>
<dbReference type="SMART" id="SM00382">
    <property type="entry name" value="AAA"/>
    <property type="match status" value="1"/>
</dbReference>
<dbReference type="Gene3D" id="1.20.1560.10">
    <property type="entry name" value="ABC transporter type 1, transmembrane domain"/>
    <property type="match status" value="1"/>
</dbReference>
<feature type="transmembrane region" description="Helical" evidence="10">
    <location>
        <begin position="162"/>
        <end position="183"/>
    </location>
</feature>
<dbReference type="PROSITE" id="PS50929">
    <property type="entry name" value="ABC_TM1F"/>
    <property type="match status" value="1"/>
</dbReference>
<keyword evidence="2" id="KW-0813">Transport</keyword>
<evidence type="ECO:0000256" key="10">
    <source>
        <dbReference type="SAM" id="Phobius"/>
    </source>
</evidence>
<feature type="domain" description="ABC transmembrane type-1" evidence="12">
    <location>
        <begin position="32"/>
        <end position="334"/>
    </location>
</feature>
<organism evidence="13">
    <name type="scientific">marine metagenome</name>
    <dbReference type="NCBI Taxonomy" id="408172"/>
    <lineage>
        <taxon>unclassified sequences</taxon>
        <taxon>metagenomes</taxon>
        <taxon>ecological metagenomes</taxon>
    </lineage>
</organism>
<dbReference type="InterPro" id="IPR027417">
    <property type="entry name" value="P-loop_NTPase"/>
</dbReference>
<dbReference type="PROSITE" id="PS00211">
    <property type="entry name" value="ABC_TRANSPORTER_1"/>
    <property type="match status" value="1"/>
</dbReference>
<proteinExistence type="predicted"/>
<dbReference type="PANTHER" id="PTHR24221:SF654">
    <property type="entry name" value="ATP-BINDING CASSETTE SUB-FAMILY B MEMBER 6"/>
    <property type="match status" value="1"/>
</dbReference>
<dbReference type="GO" id="GO:0140359">
    <property type="term" value="F:ABC-type transporter activity"/>
    <property type="evidence" value="ECO:0007669"/>
    <property type="project" value="InterPro"/>
</dbReference>
<dbReference type="GO" id="GO:0005886">
    <property type="term" value="C:plasma membrane"/>
    <property type="evidence" value="ECO:0007669"/>
    <property type="project" value="UniProtKB-SubCell"/>
</dbReference>
<dbReference type="Pfam" id="PF00005">
    <property type="entry name" value="ABC_tran"/>
    <property type="match status" value="1"/>
</dbReference>
<comment type="subcellular location">
    <subcellularLocation>
        <location evidence="1">Cell membrane</location>
        <topology evidence="1">Multi-pass membrane protein</topology>
    </subcellularLocation>
</comment>